<name>A0A1T5EXK8_9BACT</name>
<evidence type="ECO:0000313" key="1">
    <source>
        <dbReference type="EMBL" id="SKB88683.1"/>
    </source>
</evidence>
<proteinExistence type="predicted"/>
<keyword evidence="2" id="KW-1185">Reference proteome</keyword>
<evidence type="ECO:0000313" key="2">
    <source>
        <dbReference type="Proteomes" id="UP000191055"/>
    </source>
</evidence>
<gene>
    <name evidence="1" type="ORF">SAMN03080601_01452</name>
</gene>
<dbReference type="PROSITE" id="PS51257">
    <property type="entry name" value="PROKAR_LIPOPROTEIN"/>
    <property type="match status" value="1"/>
</dbReference>
<dbReference type="KEGG" id="asx:CDL62_01815"/>
<sequence length="372" mass="43754">MKLNILLIFGCVLFSCSSDYKNDLSNSTSVFIKYFPKSITLKAEPIKIELPGINHIHCMNNLLIGINYSGSNDFLHLYDKEDFSHITSLIARGKAPDEFLTLNYDYQWGKDSTGTYMWIKDINSNKLCKINLSKSIEKNRPVFDKCINNLQMDLWYMKFVVNDSLLVLTPHIQKHVNNLTLQHYNLLENRTIFERQLYKDNFSPKIDNQVYGLRTMIKPDGTKLLAFNSNFSRFHILNLNLTNNKTITTYEEIAEKEIKRELQRIELYDLKRYYINFLVTNQKIYALYANKYPQETRSLDTTTGVEVHLFNWAGDPLKKFIIKENLWQITIDEENKTLYGITANEQLYRYDLSDIKNGRLEQCRKAQIVNLR</sequence>
<dbReference type="STRING" id="889453.SAMN03080601_01452"/>
<dbReference type="RefSeq" id="WP_079557217.1">
    <property type="nucleotide sequence ID" value="NZ_CP021904.1"/>
</dbReference>
<dbReference type="InterPro" id="IPR011044">
    <property type="entry name" value="Quino_amine_DH_bsu"/>
</dbReference>
<dbReference type="AlphaFoldDB" id="A0A1T5EXK8"/>
<organism evidence="1 2">
    <name type="scientific">Alkalitalea saponilacus</name>
    <dbReference type="NCBI Taxonomy" id="889453"/>
    <lineage>
        <taxon>Bacteria</taxon>
        <taxon>Pseudomonadati</taxon>
        <taxon>Bacteroidota</taxon>
        <taxon>Bacteroidia</taxon>
        <taxon>Marinilabiliales</taxon>
        <taxon>Marinilabiliaceae</taxon>
        <taxon>Alkalitalea</taxon>
    </lineage>
</organism>
<dbReference type="EMBL" id="FUYV01000006">
    <property type="protein sequence ID" value="SKB88683.1"/>
    <property type="molecule type" value="Genomic_DNA"/>
</dbReference>
<dbReference type="Pfam" id="PF15869">
    <property type="entry name" value="TolB_like"/>
    <property type="match status" value="1"/>
</dbReference>
<dbReference type="OrthoDB" id="828031at2"/>
<dbReference type="Proteomes" id="UP000191055">
    <property type="component" value="Unassembled WGS sequence"/>
</dbReference>
<accession>A0A1T5EXK8</accession>
<protein>
    <submittedName>
        <fullName evidence="1">TolB-like 6-blade propeller-like</fullName>
    </submittedName>
</protein>
<dbReference type="SUPFAM" id="SSF50969">
    <property type="entry name" value="YVTN repeat-like/Quinoprotein amine dehydrogenase"/>
    <property type="match status" value="1"/>
</dbReference>
<reference evidence="1 2" key="1">
    <citation type="submission" date="2017-02" db="EMBL/GenBank/DDBJ databases">
        <authorList>
            <person name="Peterson S.W."/>
        </authorList>
    </citation>
    <scope>NUCLEOTIDE SEQUENCE [LARGE SCALE GENOMIC DNA]</scope>
    <source>
        <strain evidence="1 2">DSM 24412</strain>
    </source>
</reference>